<dbReference type="AlphaFoldDB" id="A0AAW1USR1"/>
<name>A0AAW1USR1_9CUCU</name>
<keyword evidence="2" id="KW-1185">Reference proteome</keyword>
<reference evidence="1 2" key="1">
    <citation type="submission" date="2023-03" db="EMBL/GenBank/DDBJ databases">
        <title>Genome insight into feeding habits of ladybird beetles.</title>
        <authorList>
            <person name="Li H.-S."/>
            <person name="Huang Y.-H."/>
            <person name="Pang H."/>
        </authorList>
    </citation>
    <scope>NUCLEOTIDE SEQUENCE [LARGE SCALE GENOMIC DNA]</scope>
    <source>
        <strain evidence="1">SYSU_2023b</strain>
        <tissue evidence="1">Whole body</tissue>
    </source>
</reference>
<gene>
    <name evidence="1" type="ORF">WA026_002020</name>
</gene>
<accession>A0AAW1USR1</accession>
<protein>
    <submittedName>
        <fullName evidence="1">Uncharacterized protein</fullName>
    </submittedName>
</protein>
<evidence type="ECO:0000313" key="1">
    <source>
        <dbReference type="EMBL" id="KAK9883821.1"/>
    </source>
</evidence>
<comment type="caution">
    <text evidence="1">The sequence shown here is derived from an EMBL/GenBank/DDBJ whole genome shotgun (WGS) entry which is preliminary data.</text>
</comment>
<dbReference type="EMBL" id="JARQZJ010000091">
    <property type="protein sequence ID" value="KAK9883821.1"/>
    <property type="molecule type" value="Genomic_DNA"/>
</dbReference>
<dbReference type="Proteomes" id="UP001431783">
    <property type="component" value="Unassembled WGS sequence"/>
</dbReference>
<evidence type="ECO:0000313" key="2">
    <source>
        <dbReference type="Proteomes" id="UP001431783"/>
    </source>
</evidence>
<sequence length="305" mass="36266">MDNLQTLRNASLPKCVQLYEKLKMKRMFMTTIIYFNKRCLKEKLIPTYIKVKINRSNLSLKSQNLMRMIRENIMREEIRRSYMIINSVDIQLKYIFDKLKAEYPYWILNQFLNNTYDKCSHIEKKKLKKLNMKISGLRKNKVSPYNFHTQLDSHQFYEPLLNYTEVEFDNEEINCLKLGYKYRPDLNNGNDKIRSLERLASETDTIIQSVDNPGHIKSECERVIRNQFAFIKNNKNVGHFNKKIIVSIKDKIKKNNLVLTKADKGNSVVILTKDNYNKKVFKFIVDNNFNKVNPKLSTFIKIVKP</sequence>
<organism evidence="1 2">
    <name type="scientific">Henosepilachna vigintioctopunctata</name>
    <dbReference type="NCBI Taxonomy" id="420089"/>
    <lineage>
        <taxon>Eukaryota</taxon>
        <taxon>Metazoa</taxon>
        <taxon>Ecdysozoa</taxon>
        <taxon>Arthropoda</taxon>
        <taxon>Hexapoda</taxon>
        <taxon>Insecta</taxon>
        <taxon>Pterygota</taxon>
        <taxon>Neoptera</taxon>
        <taxon>Endopterygota</taxon>
        <taxon>Coleoptera</taxon>
        <taxon>Polyphaga</taxon>
        <taxon>Cucujiformia</taxon>
        <taxon>Coccinelloidea</taxon>
        <taxon>Coccinellidae</taxon>
        <taxon>Epilachninae</taxon>
        <taxon>Epilachnini</taxon>
        <taxon>Henosepilachna</taxon>
    </lineage>
</organism>
<proteinExistence type="predicted"/>